<reference evidence="1 2" key="1">
    <citation type="submission" date="2019-03" db="EMBL/GenBank/DDBJ databases">
        <authorList>
            <person name="Kim M.K.M."/>
        </authorList>
    </citation>
    <scope>NUCLEOTIDE SEQUENCE [LARGE SCALE GENOMIC DNA]</scope>
    <source>
        <strain evidence="1 2">17J68-12</strain>
    </source>
</reference>
<gene>
    <name evidence="1" type="ORF">EPD60_06965</name>
</gene>
<keyword evidence="2" id="KW-1185">Reference proteome</keyword>
<evidence type="ECO:0000313" key="1">
    <source>
        <dbReference type="EMBL" id="TCJ17045.1"/>
    </source>
</evidence>
<name>A0A4R1BIB0_9BACT</name>
<comment type="caution">
    <text evidence="1">The sequence shown here is derived from an EMBL/GenBank/DDBJ whole genome shotgun (WGS) entry which is preliminary data.</text>
</comment>
<proteinExistence type="predicted"/>
<sequence>MKQLLYRFTESAARRMLLLSSQEILRDTVIGLDARNRRLLVVDSGEQLIALDDIRECTVKKEYAPIRPGALSGRRLDAFLRRISLRLEFKSRPGCEIVFYNVKADGRDAVPFEKRARRWAESIRQLLGGPQAA</sequence>
<dbReference type="AlphaFoldDB" id="A0A4R1BIB0"/>
<evidence type="ECO:0000313" key="2">
    <source>
        <dbReference type="Proteomes" id="UP000295334"/>
    </source>
</evidence>
<organism evidence="1 2">
    <name type="scientific">Flaviaesturariibacter flavus</name>
    <dbReference type="NCBI Taxonomy" id="2502780"/>
    <lineage>
        <taxon>Bacteria</taxon>
        <taxon>Pseudomonadati</taxon>
        <taxon>Bacteroidota</taxon>
        <taxon>Chitinophagia</taxon>
        <taxon>Chitinophagales</taxon>
        <taxon>Chitinophagaceae</taxon>
        <taxon>Flaviaestuariibacter</taxon>
    </lineage>
</organism>
<dbReference type="Proteomes" id="UP000295334">
    <property type="component" value="Unassembled WGS sequence"/>
</dbReference>
<dbReference type="RefSeq" id="WP_131448239.1">
    <property type="nucleotide sequence ID" value="NZ_SJZI01000009.1"/>
</dbReference>
<accession>A0A4R1BIB0</accession>
<dbReference type="EMBL" id="SJZI01000009">
    <property type="protein sequence ID" value="TCJ17045.1"/>
    <property type="molecule type" value="Genomic_DNA"/>
</dbReference>
<protein>
    <submittedName>
        <fullName evidence="1">Uncharacterized protein</fullName>
    </submittedName>
</protein>
<dbReference type="OrthoDB" id="675900at2"/>